<feature type="region of interest" description="Disordered" evidence="1">
    <location>
        <begin position="239"/>
        <end position="263"/>
    </location>
</feature>
<evidence type="ECO:0000313" key="2">
    <source>
        <dbReference type="EMBL" id="CAK0907563.1"/>
    </source>
</evidence>
<feature type="compositionally biased region" description="Basic residues" evidence="1">
    <location>
        <begin position="642"/>
        <end position="655"/>
    </location>
</feature>
<keyword evidence="3" id="KW-1185">Reference proteome</keyword>
<feature type="compositionally biased region" description="Acidic residues" evidence="1">
    <location>
        <begin position="661"/>
        <end position="681"/>
    </location>
</feature>
<sequence>MSTAVAVKWALIQRAQLVIREAAALAAAKKKTNASAAEVQKHLTKVNLAPGSEPLTFNFVGVITEMLEWQDAFYHKNGPLSHITKWQAIMNRCKSDPASIRWVFSHMIDFLKAGFYEGVETDDLREIRELMLSHKTYRQHLTPLPCASDLDVPTQTLNVEPKHLFTVALDGSTKRREKSFIMSLSLCEQVLHGPEYDHNFKTAVRNSKTAADVLTYAQFEEALKEIKDQVKKEKQTKMLEQGLPVPLEKPDQDSPPPEANDQPIASQYKSLDEAMKNATHDDREHWNRAARKLSRDWSKIFAPKDSEKEFIEEIASSEMGCGKGALAGLTLIHYNADLCGGSDHAPSTRPCNFQKKACDRAGALGESKSKKKDDEDCAGEAGGGEHDDEVDIGEGSTAQRLAPRKIIVVKGEKSVRERKVLSRGAASIKQTVGMQLASTSALSLPERQSLNYSGTNKGTFIGPVALRPLPEEWSTTVANKKKMLGEFRIRAGGKTEGDTKRLDTDIEPVRYLAFPPELCAELLHRYYVVNVIDLTPGDFTFGGVCMDRRITYYAIARSEEHAEAGREKLGKAALKCLATVGHAHHNQKCTGALKSKRPIDVDEDSNQPPRPMKRKKATPKSEAQPPAGEGEGPPEEPLVLKGKAKPKGKPKGKPKPKVEAEEGDDDDEAGSEWDLSGEDDK</sequence>
<reference evidence="2" key="1">
    <citation type="submission" date="2023-10" db="EMBL/GenBank/DDBJ databases">
        <authorList>
            <person name="Chen Y."/>
            <person name="Shah S."/>
            <person name="Dougan E. K."/>
            <person name="Thang M."/>
            <person name="Chan C."/>
        </authorList>
    </citation>
    <scope>NUCLEOTIDE SEQUENCE [LARGE SCALE GENOMIC DNA]</scope>
</reference>
<dbReference type="EMBL" id="CAUYUJ010021882">
    <property type="protein sequence ID" value="CAK0907563.1"/>
    <property type="molecule type" value="Genomic_DNA"/>
</dbReference>
<accession>A0ABN9Y4U2</accession>
<organism evidence="2 3">
    <name type="scientific">Prorocentrum cordatum</name>
    <dbReference type="NCBI Taxonomy" id="2364126"/>
    <lineage>
        <taxon>Eukaryota</taxon>
        <taxon>Sar</taxon>
        <taxon>Alveolata</taxon>
        <taxon>Dinophyceae</taxon>
        <taxon>Prorocentrales</taxon>
        <taxon>Prorocentraceae</taxon>
        <taxon>Prorocentrum</taxon>
    </lineage>
</organism>
<gene>
    <name evidence="2" type="ORF">PCOR1329_LOCUS82542</name>
</gene>
<comment type="caution">
    <text evidence="2">The sequence shown here is derived from an EMBL/GenBank/DDBJ whole genome shotgun (WGS) entry which is preliminary data.</text>
</comment>
<dbReference type="Proteomes" id="UP001189429">
    <property type="component" value="Unassembled WGS sequence"/>
</dbReference>
<proteinExistence type="predicted"/>
<evidence type="ECO:0000313" key="3">
    <source>
        <dbReference type="Proteomes" id="UP001189429"/>
    </source>
</evidence>
<protein>
    <submittedName>
        <fullName evidence="2">Uncharacterized protein</fullName>
    </submittedName>
</protein>
<evidence type="ECO:0000256" key="1">
    <source>
        <dbReference type="SAM" id="MobiDB-lite"/>
    </source>
</evidence>
<feature type="region of interest" description="Disordered" evidence="1">
    <location>
        <begin position="363"/>
        <end position="396"/>
    </location>
</feature>
<name>A0ABN9Y4U2_9DINO</name>
<feature type="region of interest" description="Disordered" evidence="1">
    <location>
        <begin position="588"/>
        <end position="681"/>
    </location>
</feature>